<gene>
    <name evidence="1" type="ORF">DCAR_0520766</name>
</gene>
<dbReference type="Proteomes" id="UP000077755">
    <property type="component" value="Chromosome 5"/>
</dbReference>
<accession>A0AAF1AZR5</accession>
<reference evidence="1" key="1">
    <citation type="journal article" date="2016" name="Nat. Genet.">
        <title>A high-quality carrot genome assembly provides new insights into carotenoid accumulation and asterid genome evolution.</title>
        <authorList>
            <person name="Iorizzo M."/>
            <person name="Ellison S."/>
            <person name="Senalik D."/>
            <person name="Zeng P."/>
            <person name="Satapoomin P."/>
            <person name="Huang J."/>
            <person name="Bowman M."/>
            <person name="Iovene M."/>
            <person name="Sanseverino W."/>
            <person name="Cavagnaro P."/>
            <person name="Yildiz M."/>
            <person name="Macko-Podgorni A."/>
            <person name="Moranska E."/>
            <person name="Grzebelus E."/>
            <person name="Grzebelus D."/>
            <person name="Ashrafi H."/>
            <person name="Zheng Z."/>
            <person name="Cheng S."/>
            <person name="Spooner D."/>
            <person name="Van Deynze A."/>
            <person name="Simon P."/>
        </authorList>
    </citation>
    <scope>NUCLEOTIDE SEQUENCE</scope>
    <source>
        <tissue evidence="1">Leaf</tissue>
    </source>
</reference>
<evidence type="ECO:0000313" key="1">
    <source>
        <dbReference type="EMBL" id="WOH01384.1"/>
    </source>
</evidence>
<dbReference type="AlphaFoldDB" id="A0AAF1AZR5"/>
<proteinExistence type="predicted"/>
<protein>
    <submittedName>
        <fullName evidence="1">Uncharacterized protein</fullName>
    </submittedName>
</protein>
<name>A0AAF1AZR5_DAUCS</name>
<evidence type="ECO:0000313" key="2">
    <source>
        <dbReference type="Proteomes" id="UP000077755"/>
    </source>
</evidence>
<keyword evidence="2" id="KW-1185">Reference proteome</keyword>
<dbReference type="EMBL" id="CP093347">
    <property type="protein sequence ID" value="WOH01384.1"/>
    <property type="molecule type" value="Genomic_DNA"/>
</dbReference>
<sequence>MNRQHDLLLFAVWGDGGLPVVIKADLIAAGDQSGWEALTYAAAPVAWGQAMDVPEIML</sequence>
<reference evidence="1" key="2">
    <citation type="submission" date="2022-03" db="EMBL/GenBank/DDBJ databases">
        <title>Draft title - Genomic analysis of global carrot germplasm unveils the trajectory of domestication and the origin of high carotenoid orange carrot.</title>
        <authorList>
            <person name="Iorizzo M."/>
            <person name="Ellison S."/>
            <person name="Senalik D."/>
            <person name="Macko-Podgorni A."/>
            <person name="Grzebelus D."/>
            <person name="Bostan H."/>
            <person name="Rolling W."/>
            <person name="Curaba J."/>
            <person name="Simon P."/>
        </authorList>
    </citation>
    <scope>NUCLEOTIDE SEQUENCE</scope>
    <source>
        <tissue evidence="1">Leaf</tissue>
    </source>
</reference>
<organism evidence="1 2">
    <name type="scientific">Daucus carota subsp. sativus</name>
    <name type="common">Carrot</name>
    <dbReference type="NCBI Taxonomy" id="79200"/>
    <lineage>
        <taxon>Eukaryota</taxon>
        <taxon>Viridiplantae</taxon>
        <taxon>Streptophyta</taxon>
        <taxon>Embryophyta</taxon>
        <taxon>Tracheophyta</taxon>
        <taxon>Spermatophyta</taxon>
        <taxon>Magnoliopsida</taxon>
        <taxon>eudicotyledons</taxon>
        <taxon>Gunneridae</taxon>
        <taxon>Pentapetalae</taxon>
        <taxon>asterids</taxon>
        <taxon>campanulids</taxon>
        <taxon>Apiales</taxon>
        <taxon>Apiaceae</taxon>
        <taxon>Apioideae</taxon>
        <taxon>Scandiceae</taxon>
        <taxon>Daucinae</taxon>
        <taxon>Daucus</taxon>
        <taxon>Daucus sect. Daucus</taxon>
    </lineage>
</organism>